<dbReference type="InterPro" id="IPR023393">
    <property type="entry name" value="START-like_dom_sf"/>
</dbReference>
<organism evidence="1 2">
    <name type="scientific">Sinosporangium siamense</name>
    <dbReference type="NCBI Taxonomy" id="1367973"/>
    <lineage>
        <taxon>Bacteria</taxon>
        <taxon>Bacillati</taxon>
        <taxon>Actinomycetota</taxon>
        <taxon>Actinomycetes</taxon>
        <taxon>Streptosporangiales</taxon>
        <taxon>Streptosporangiaceae</taxon>
        <taxon>Sinosporangium</taxon>
    </lineage>
</organism>
<reference evidence="1" key="1">
    <citation type="submission" date="2021-01" db="EMBL/GenBank/DDBJ databases">
        <title>Whole genome shotgun sequence of Sinosporangium siamense NBRC 109515.</title>
        <authorList>
            <person name="Komaki H."/>
            <person name="Tamura T."/>
        </authorList>
    </citation>
    <scope>NUCLEOTIDE SEQUENCE</scope>
    <source>
        <strain evidence="1">NBRC 109515</strain>
    </source>
</reference>
<dbReference type="InterPro" id="IPR019587">
    <property type="entry name" value="Polyketide_cyclase/dehydratase"/>
</dbReference>
<evidence type="ECO:0000313" key="1">
    <source>
        <dbReference type="EMBL" id="GII95983.1"/>
    </source>
</evidence>
<sequence>MTVEAGASAERVFAVLTDWPRHREWMVLTTAEVTEGDGRSVGSRLAAFSGLRPAGFLDTMTITRWEPPHVVAVEHTGRLIRGTGVFHVRDTAPGTSTISWSESLDLPFGPIGRAGWILAGPLSEALLRTSLRRLAHLSATRP</sequence>
<comment type="caution">
    <text evidence="1">The sequence shown here is derived from an EMBL/GenBank/DDBJ whole genome shotgun (WGS) entry which is preliminary data.</text>
</comment>
<dbReference type="Proteomes" id="UP000606172">
    <property type="component" value="Unassembled WGS sequence"/>
</dbReference>
<dbReference type="CDD" id="cd07812">
    <property type="entry name" value="SRPBCC"/>
    <property type="match status" value="1"/>
</dbReference>
<proteinExistence type="predicted"/>
<keyword evidence="2" id="KW-1185">Reference proteome</keyword>
<dbReference type="Gene3D" id="3.30.530.20">
    <property type="match status" value="1"/>
</dbReference>
<protein>
    <submittedName>
        <fullName evidence="1">Polyketide cyclase</fullName>
    </submittedName>
</protein>
<dbReference type="RefSeq" id="WP_204031013.1">
    <property type="nucleotide sequence ID" value="NZ_BOOW01000041.1"/>
</dbReference>
<accession>A0A919RLI5</accession>
<dbReference type="EMBL" id="BOOW01000041">
    <property type="protein sequence ID" value="GII95983.1"/>
    <property type="molecule type" value="Genomic_DNA"/>
</dbReference>
<gene>
    <name evidence="1" type="ORF">Ssi02_62140</name>
</gene>
<evidence type="ECO:0000313" key="2">
    <source>
        <dbReference type="Proteomes" id="UP000606172"/>
    </source>
</evidence>
<name>A0A919RLI5_9ACTN</name>
<dbReference type="AlphaFoldDB" id="A0A919RLI5"/>
<dbReference type="Pfam" id="PF10604">
    <property type="entry name" value="Polyketide_cyc2"/>
    <property type="match status" value="1"/>
</dbReference>
<dbReference type="SUPFAM" id="SSF55961">
    <property type="entry name" value="Bet v1-like"/>
    <property type="match status" value="1"/>
</dbReference>